<reference evidence="1" key="1">
    <citation type="submission" date="2021-06" db="EMBL/GenBank/DDBJ databases">
        <authorList>
            <person name="Kallberg Y."/>
            <person name="Tangrot J."/>
            <person name="Rosling A."/>
        </authorList>
    </citation>
    <scope>NUCLEOTIDE SEQUENCE</scope>
    <source>
        <strain evidence="1">AU212A</strain>
    </source>
</reference>
<sequence>YTESTKSKGSQYSINKDQIRRILNVKMAQQKRQQNFNIQEVKTNNENDEYNYTGRI</sequence>
<feature type="non-terminal residue" evidence="1">
    <location>
        <position position="1"/>
    </location>
</feature>
<dbReference type="EMBL" id="CAJVPM010004598">
    <property type="protein sequence ID" value="CAG8515067.1"/>
    <property type="molecule type" value="Genomic_DNA"/>
</dbReference>
<organism evidence="1 2">
    <name type="scientific">Scutellospora calospora</name>
    <dbReference type="NCBI Taxonomy" id="85575"/>
    <lineage>
        <taxon>Eukaryota</taxon>
        <taxon>Fungi</taxon>
        <taxon>Fungi incertae sedis</taxon>
        <taxon>Mucoromycota</taxon>
        <taxon>Glomeromycotina</taxon>
        <taxon>Glomeromycetes</taxon>
        <taxon>Diversisporales</taxon>
        <taxon>Gigasporaceae</taxon>
        <taxon>Scutellospora</taxon>
    </lineage>
</organism>
<keyword evidence="2" id="KW-1185">Reference proteome</keyword>
<name>A0ACA9L9W1_9GLOM</name>
<comment type="caution">
    <text evidence="1">The sequence shown here is derived from an EMBL/GenBank/DDBJ whole genome shotgun (WGS) entry which is preliminary data.</text>
</comment>
<proteinExistence type="predicted"/>
<evidence type="ECO:0000313" key="2">
    <source>
        <dbReference type="Proteomes" id="UP000789860"/>
    </source>
</evidence>
<evidence type="ECO:0000313" key="1">
    <source>
        <dbReference type="EMBL" id="CAG8515067.1"/>
    </source>
</evidence>
<protein>
    <submittedName>
        <fullName evidence="1">9392_t:CDS:1</fullName>
    </submittedName>
</protein>
<dbReference type="Proteomes" id="UP000789860">
    <property type="component" value="Unassembled WGS sequence"/>
</dbReference>
<gene>
    <name evidence="1" type="ORF">SCALOS_LOCUS3825</name>
</gene>
<accession>A0ACA9L9W1</accession>